<dbReference type="InterPro" id="IPR014085">
    <property type="entry name" value="Allophanate_hydrolase"/>
</dbReference>
<dbReference type="Pfam" id="PF01425">
    <property type="entry name" value="Amidase"/>
    <property type="match status" value="1"/>
</dbReference>
<dbReference type="KEGG" id="aht:ANTHELSMS3_01746"/>
<accession>A0A222E2K9</accession>
<proteinExistence type="predicted"/>
<dbReference type="NCBIfam" id="TIGR02713">
    <property type="entry name" value="allophanate_hyd"/>
    <property type="match status" value="1"/>
</dbReference>
<dbReference type="GO" id="GO:0016740">
    <property type="term" value="F:transferase activity"/>
    <property type="evidence" value="ECO:0007669"/>
    <property type="project" value="UniProtKB-KW"/>
</dbReference>
<dbReference type="InterPro" id="IPR000120">
    <property type="entry name" value="Amidase"/>
</dbReference>
<dbReference type="Gene3D" id="1.20.58.1700">
    <property type="match status" value="1"/>
</dbReference>
<evidence type="ECO:0000313" key="3">
    <source>
        <dbReference type="Proteomes" id="UP000203589"/>
    </source>
</evidence>
<keyword evidence="3" id="KW-1185">Reference proteome</keyword>
<dbReference type="EC" id="6.3.5.-" evidence="2"/>
<feature type="domain" description="Amidase" evidence="1">
    <location>
        <begin position="23"/>
        <end position="433"/>
    </location>
</feature>
<keyword evidence="2" id="KW-0808">Transferase</keyword>
<dbReference type="InterPro" id="IPR036928">
    <property type="entry name" value="AS_sf"/>
</dbReference>
<dbReference type="OrthoDB" id="9811471at2"/>
<dbReference type="PANTHER" id="PTHR11895:SF169">
    <property type="entry name" value="GLUTAMYL-TRNA(GLN) AMIDOTRANSFERASE"/>
    <property type="match status" value="1"/>
</dbReference>
<evidence type="ECO:0000259" key="1">
    <source>
        <dbReference type="Pfam" id="PF01425"/>
    </source>
</evidence>
<evidence type="ECO:0000313" key="2">
    <source>
        <dbReference type="EMBL" id="ASP20435.1"/>
    </source>
</evidence>
<dbReference type="EMBL" id="CP022540">
    <property type="protein sequence ID" value="ASP20435.1"/>
    <property type="molecule type" value="Genomic_DNA"/>
</dbReference>
<dbReference type="RefSeq" id="WP_094037014.1">
    <property type="nucleotide sequence ID" value="NZ_CP022540.1"/>
</dbReference>
<dbReference type="InterPro" id="IPR023631">
    <property type="entry name" value="Amidase_dom"/>
</dbReference>
<dbReference type="PANTHER" id="PTHR11895">
    <property type="entry name" value="TRANSAMIDASE"/>
    <property type="match status" value="1"/>
</dbReference>
<dbReference type="GO" id="GO:0016874">
    <property type="term" value="F:ligase activity"/>
    <property type="evidence" value="ECO:0007669"/>
    <property type="project" value="UniProtKB-KW"/>
</dbReference>
<dbReference type="SUPFAM" id="SSF75304">
    <property type="entry name" value="Amidase signature (AS) enzymes"/>
    <property type="match status" value="1"/>
</dbReference>
<dbReference type="Gene3D" id="3.90.1300.10">
    <property type="entry name" value="Amidase signature (AS) domain"/>
    <property type="match status" value="1"/>
</dbReference>
<keyword evidence="2" id="KW-0436">Ligase</keyword>
<gene>
    <name evidence="2" type="ORF">ANTHELSMS3_01746</name>
</gene>
<dbReference type="NCBIfam" id="NF006043">
    <property type="entry name" value="PRK08186.1"/>
    <property type="match status" value="1"/>
</dbReference>
<dbReference type="Proteomes" id="UP000203589">
    <property type="component" value="Chromosome"/>
</dbReference>
<protein>
    <submittedName>
        <fullName evidence="2">Glutamyl-tRNA(Gln) amidotransferase subunit A</fullName>
        <ecNumber evidence="2">6.3.5.-</ecNumber>
    </submittedName>
</protein>
<organism evidence="2 3">
    <name type="scientific">Antarctobacter heliothermus</name>
    <dbReference type="NCBI Taxonomy" id="74033"/>
    <lineage>
        <taxon>Bacteria</taxon>
        <taxon>Pseudomonadati</taxon>
        <taxon>Pseudomonadota</taxon>
        <taxon>Alphaproteobacteria</taxon>
        <taxon>Rhodobacterales</taxon>
        <taxon>Roseobacteraceae</taxon>
        <taxon>Antarctobacter</taxon>
    </lineage>
</organism>
<name>A0A222E2K9_9RHOB</name>
<reference evidence="2 3" key="1">
    <citation type="submission" date="2017-07" db="EMBL/GenBank/DDBJ databases">
        <title>Genome Sequence of Antarctobacter heliothermus Strain SMS3 Isolated from a culture of the Diatom Skeletonema marinoi.</title>
        <authorList>
            <person name="Topel M."/>
            <person name="Pinder M.I.M."/>
            <person name="Johansson O.N."/>
            <person name="Kourtchenko O."/>
            <person name="Godhe A."/>
            <person name="Clarke A.K."/>
        </authorList>
    </citation>
    <scope>NUCLEOTIDE SEQUENCE [LARGE SCALE GENOMIC DNA]</scope>
    <source>
        <strain evidence="2 3">SMS3</strain>
    </source>
</reference>
<sequence length="456" mass="48382">MTTPLNLDALFRAYDEGVSAEHIVRQVYARIAEVADPCIFISLRDEADVLEEIRAMGPRDASKPLWGVPFAVKDNIDVAGMATTAACPAWEYSPAQDAFVVARLREAGAIVIGKTNLDQFATGLVGVRTPYGAPKNAIDPEIVPGGSSGGSGVAVAHGIVSFALGTDTAGSGRVPAALNNIVGLKPTLGSWSASGSVPACRSVETISVFGLTVEDAYQVYRTAAVFDPGDSYARRIEARPLETPPSGLRIGVPDAATLKTFGDTVQETSFRAALSLLEKAGHQVVEMDFTCFYDVAEMLYEGAWVAERYSVIEQLLARDPEAILPVTRQIICKAEQLSATDAFRGFYRLKDLARRVEGPLSQVDLLCVPTIPTFYTVAELDADPVGPNSNLGTYTNFVNLLDMCGLAVPVPPRTDGRPGSVTLLGAAGKDALLAETALGLEKAGTRTLGATGWKRT</sequence>
<dbReference type="AlphaFoldDB" id="A0A222E2K9"/>